<keyword evidence="4 8" id="KW-1133">Transmembrane helix</keyword>
<evidence type="ECO:0000259" key="9">
    <source>
        <dbReference type="Pfam" id="PF06241"/>
    </source>
</evidence>
<evidence type="ECO:0000256" key="5">
    <source>
        <dbReference type="ARBA" id="ARBA00023065"/>
    </source>
</evidence>
<feature type="compositionally biased region" description="Basic and acidic residues" evidence="7">
    <location>
        <begin position="388"/>
        <end position="401"/>
    </location>
</feature>
<keyword evidence="6 8" id="KW-0472">Membrane</keyword>
<evidence type="ECO:0000256" key="1">
    <source>
        <dbReference type="ARBA" id="ARBA00004127"/>
    </source>
</evidence>
<feature type="transmembrane region" description="Helical" evidence="8">
    <location>
        <begin position="81"/>
        <end position="107"/>
    </location>
</feature>
<gene>
    <name evidence="10" type="ORF">GLW01_09825</name>
</gene>
<comment type="subcellular location">
    <subcellularLocation>
        <location evidence="1">Endomembrane system</location>
        <topology evidence="1">Multi-pass membrane protein</topology>
    </subcellularLocation>
</comment>
<dbReference type="RefSeq" id="WP_160898938.1">
    <property type="nucleotide sequence ID" value="NZ_WMEX01000005.1"/>
</dbReference>
<evidence type="ECO:0000256" key="6">
    <source>
        <dbReference type="ARBA" id="ARBA00023136"/>
    </source>
</evidence>
<dbReference type="Pfam" id="PF06241">
    <property type="entry name" value="Castor_Poll_mid"/>
    <property type="match status" value="1"/>
</dbReference>
<dbReference type="Gene3D" id="3.40.50.720">
    <property type="entry name" value="NAD(P)-binding Rossmann-like Domain"/>
    <property type="match status" value="1"/>
</dbReference>
<evidence type="ECO:0000256" key="7">
    <source>
        <dbReference type="SAM" id="MobiDB-lite"/>
    </source>
</evidence>
<sequence>MTPLRFIDRLKFFLERQLIRGAFFQLMVVGLLIALISLIGGLLVLPLEGAFSDLGEALWWAFLRLTDPGYLGDDQGSWRRVVATLLTISGYVVFMGTLVAIMTRWLISAMTNLERGLTPVSLKHHIAVLGWTSRTLPLITKLLSTTGRMRLFLHRNDTKRLRLVALAEEVSASREHQLRSESGVGRRARQVILRSGDPLQSEALRRVACLDAAAVIIPGSTQATNSLLNADTETIKILLTIAAQAKDQRRPLPYVVAELQDPRRERILHSAFGGDLELVAGDATLSRFMVQTLRHPGLAEVFQEMMILPDGNELYIRFQDEWAGEPLASLDSRRPSAIVLGVLERAGSGWVVHMNAPSEQRLRKGDGLILLARRFEDTNPARGQTLEPLHRRPRNEGERPPSRHRRILILGWNHRVPALLQELDSYPGETADVTVASFWPVEDRQNMINGYVPEPGRVGCQHVKTDFLMEGEIARLAPERYDTVMLLTSDRMGSNEEADARAMVGYLQLQDHLQQAGTWPQILLELTDPHNEALLLARNSEIFLSPVMLSHLLAQVALRRELRLVYDELFTQGGAEIGFRALPAELLAADTDFRAAAQSVATSGETALGIHRAQPTPEGRHLTLNPDPGEPLNLSAGDQLVVLGREPERHCPLSAPRAVS</sequence>
<dbReference type="GO" id="GO:0006811">
    <property type="term" value="P:monoatomic ion transport"/>
    <property type="evidence" value="ECO:0007669"/>
    <property type="project" value="UniProtKB-KW"/>
</dbReference>
<reference evidence="10 11" key="1">
    <citation type="submission" date="2019-11" db="EMBL/GenBank/DDBJ databases">
        <title>Genome sequences of 17 halophilic strains isolated from different environments.</title>
        <authorList>
            <person name="Furrow R.E."/>
        </authorList>
    </citation>
    <scope>NUCLEOTIDE SEQUENCE [LARGE SCALE GENOMIC DNA]</scope>
    <source>
        <strain evidence="10 11">22507_15_FS</strain>
    </source>
</reference>
<keyword evidence="11" id="KW-1185">Reference proteome</keyword>
<organism evidence="10 11">
    <name type="scientific">Vreelandella halophila</name>
    <dbReference type="NCBI Taxonomy" id="86177"/>
    <lineage>
        <taxon>Bacteria</taxon>
        <taxon>Pseudomonadati</taxon>
        <taxon>Pseudomonadota</taxon>
        <taxon>Gammaproteobacteria</taxon>
        <taxon>Oceanospirillales</taxon>
        <taxon>Halomonadaceae</taxon>
        <taxon>Vreelandella</taxon>
    </lineage>
</organism>
<dbReference type="GO" id="GO:0012505">
    <property type="term" value="C:endomembrane system"/>
    <property type="evidence" value="ECO:0007669"/>
    <property type="project" value="UniProtKB-SubCell"/>
</dbReference>
<dbReference type="InterPro" id="IPR010420">
    <property type="entry name" value="CASTOR/POLLUX/SYM8_dom"/>
</dbReference>
<protein>
    <submittedName>
        <fullName evidence="10">Ion channel DMI1</fullName>
    </submittedName>
</protein>
<evidence type="ECO:0000256" key="4">
    <source>
        <dbReference type="ARBA" id="ARBA00022989"/>
    </source>
</evidence>
<comment type="caution">
    <text evidence="10">The sequence shown here is derived from an EMBL/GenBank/DDBJ whole genome shotgun (WGS) entry which is preliminary data.</text>
</comment>
<keyword evidence="5" id="KW-0406">Ion transport</keyword>
<evidence type="ECO:0000256" key="8">
    <source>
        <dbReference type="SAM" id="Phobius"/>
    </source>
</evidence>
<keyword evidence="2" id="KW-0813">Transport</keyword>
<evidence type="ECO:0000256" key="3">
    <source>
        <dbReference type="ARBA" id="ARBA00022692"/>
    </source>
</evidence>
<evidence type="ECO:0000313" key="10">
    <source>
        <dbReference type="EMBL" id="MYL27090.1"/>
    </source>
</evidence>
<feature type="region of interest" description="Disordered" evidence="7">
    <location>
        <begin position="381"/>
        <end position="402"/>
    </location>
</feature>
<feature type="region of interest" description="Disordered" evidence="7">
    <location>
        <begin position="608"/>
        <end position="630"/>
    </location>
</feature>
<evidence type="ECO:0000313" key="11">
    <source>
        <dbReference type="Proteomes" id="UP000460751"/>
    </source>
</evidence>
<dbReference type="AlphaFoldDB" id="A0A9X4YDD1"/>
<dbReference type="Proteomes" id="UP000460751">
    <property type="component" value="Unassembled WGS sequence"/>
</dbReference>
<dbReference type="PANTHER" id="PTHR31563">
    <property type="entry name" value="ION CHANNEL POLLUX-RELATED"/>
    <property type="match status" value="1"/>
</dbReference>
<accession>A0A9X4YDD1</accession>
<dbReference type="OrthoDB" id="9813518at2"/>
<dbReference type="InterPro" id="IPR044849">
    <property type="entry name" value="CASTOR/POLLUX/SYM8-like"/>
</dbReference>
<dbReference type="SUPFAM" id="SSF81324">
    <property type="entry name" value="Voltage-gated potassium channels"/>
    <property type="match status" value="1"/>
</dbReference>
<evidence type="ECO:0000256" key="2">
    <source>
        <dbReference type="ARBA" id="ARBA00022448"/>
    </source>
</evidence>
<keyword evidence="3 8" id="KW-0812">Transmembrane</keyword>
<feature type="domain" description="CASTOR/POLLUX/SYM8 ion channel conserved" evidence="9">
    <location>
        <begin position="285"/>
        <end position="380"/>
    </location>
</feature>
<dbReference type="EMBL" id="WMEX01000005">
    <property type="protein sequence ID" value="MYL27090.1"/>
    <property type="molecule type" value="Genomic_DNA"/>
</dbReference>
<dbReference type="PANTHER" id="PTHR31563:SF10">
    <property type="entry name" value="ION CHANNEL POLLUX-RELATED"/>
    <property type="match status" value="1"/>
</dbReference>
<name>A0A9X4YDD1_9GAMM</name>
<feature type="transmembrane region" description="Helical" evidence="8">
    <location>
        <begin position="21"/>
        <end position="45"/>
    </location>
</feature>
<proteinExistence type="predicted"/>